<feature type="domain" description="Aromatic amino acid beta-eliminating lyase/threonine aldolase" evidence="5">
    <location>
        <begin position="4"/>
        <end position="294"/>
    </location>
</feature>
<evidence type="ECO:0000313" key="6">
    <source>
        <dbReference type="EMBL" id="MEJ8569626.1"/>
    </source>
</evidence>
<protein>
    <submittedName>
        <fullName evidence="6">Beta-eliminating lyase-related protein</fullName>
    </submittedName>
</protein>
<comment type="cofactor">
    <cofactor evidence="1">
        <name>pyridoxal 5'-phosphate</name>
        <dbReference type="ChEBI" id="CHEBI:597326"/>
    </cofactor>
</comment>
<accession>A0AAW9RIL5</accession>
<dbReference type="Gene3D" id="3.40.640.10">
    <property type="entry name" value="Type I PLP-dependent aspartate aminotransferase-like (Major domain)"/>
    <property type="match status" value="1"/>
</dbReference>
<dbReference type="InterPro" id="IPR015424">
    <property type="entry name" value="PyrdxlP-dep_Trfase"/>
</dbReference>
<evidence type="ECO:0000313" key="7">
    <source>
        <dbReference type="Proteomes" id="UP001359886"/>
    </source>
</evidence>
<keyword evidence="7" id="KW-1185">Reference proteome</keyword>
<name>A0AAW9RIL5_9GAMM</name>
<evidence type="ECO:0000256" key="4">
    <source>
        <dbReference type="ARBA" id="ARBA00022898"/>
    </source>
</evidence>
<sequence>MELNFRSDNESPAAPEIMQALSQANEGTAWSYAEDDWSRALDRAFSELFEATTTVIPISTGTAANSIALACLTEPWNLVFCHRGAHVFNDEGGAPEFFGHGLRLMPLDGDDGKLRAGTLVDAVNGSEGHGVHSYAAGALTLTQSTEAGTVYRPDEIAALCAAAGDQGLSVHVDGARFGNAIATLGCAPGACTVDAGVRMMSFGASKNGCLAAEALLIFGDGALRERAERLRKRSGHLLSKMRYVSAQLLAYIDNGLWLRLAAGANAQARRFAEAIAQHPQARSEYSVEANEVFVRWTPAGFSALETAGMQFLRWPGDENLARFVFSHATRAEETAALCEALASVAPA</sequence>
<dbReference type="PANTHER" id="PTHR48097:SF5">
    <property type="entry name" value="LOW SPECIFICITY L-THREONINE ALDOLASE"/>
    <property type="match status" value="1"/>
</dbReference>
<dbReference type="GO" id="GO:0016829">
    <property type="term" value="F:lyase activity"/>
    <property type="evidence" value="ECO:0007669"/>
    <property type="project" value="UniProtKB-KW"/>
</dbReference>
<evidence type="ECO:0000256" key="1">
    <source>
        <dbReference type="ARBA" id="ARBA00001933"/>
    </source>
</evidence>
<dbReference type="RefSeq" id="WP_354696951.1">
    <property type="nucleotide sequence ID" value="NZ_JAZHOG010000016.1"/>
</dbReference>
<dbReference type="InterPro" id="IPR001597">
    <property type="entry name" value="ArAA_b-elim_lyase/Thr_aldolase"/>
</dbReference>
<comment type="similarity">
    <text evidence="2">Belongs to the threonine aldolase family.</text>
</comment>
<proteinExistence type="inferred from homology"/>
<dbReference type="Gene3D" id="3.90.1150.10">
    <property type="entry name" value="Aspartate Aminotransferase, domain 1"/>
    <property type="match status" value="1"/>
</dbReference>
<dbReference type="EMBL" id="JAZHOG010000016">
    <property type="protein sequence ID" value="MEJ8569626.1"/>
    <property type="molecule type" value="Genomic_DNA"/>
</dbReference>
<dbReference type="Pfam" id="PF01212">
    <property type="entry name" value="Beta_elim_lyase"/>
    <property type="match status" value="1"/>
</dbReference>
<dbReference type="GO" id="GO:0006520">
    <property type="term" value="P:amino acid metabolic process"/>
    <property type="evidence" value="ECO:0007669"/>
    <property type="project" value="InterPro"/>
</dbReference>
<comment type="subunit">
    <text evidence="3">Homotetramer.</text>
</comment>
<dbReference type="InterPro" id="IPR015422">
    <property type="entry name" value="PyrdxlP-dep_Trfase_small"/>
</dbReference>
<keyword evidence="4" id="KW-0663">Pyridoxal phosphate</keyword>
<dbReference type="InterPro" id="IPR015421">
    <property type="entry name" value="PyrdxlP-dep_Trfase_major"/>
</dbReference>
<evidence type="ECO:0000256" key="3">
    <source>
        <dbReference type="ARBA" id="ARBA00011881"/>
    </source>
</evidence>
<gene>
    <name evidence="6" type="ORF">V3330_18505</name>
</gene>
<comment type="caution">
    <text evidence="6">The sequence shown here is derived from an EMBL/GenBank/DDBJ whole genome shotgun (WGS) entry which is preliminary data.</text>
</comment>
<reference evidence="6 7" key="1">
    <citation type="submission" date="2024-02" db="EMBL/GenBank/DDBJ databases">
        <title>A novel Wenzhouxiangellaceae bacterium, isolated from coastal sediments.</title>
        <authorList>
            <person name="Du Z.-J."/>
            <person name="Ye Y.-Q."/>
            <person name="Zhang X.-Y."/>
        </authorList>
    </citation>
    <scope>NUCLEOTIDE SEQUENCE [LARGE SCALE GENOMIC DNA]</scope>
    <source>
        <strain evidence="6 7">CH-27</strain>
    </source>
</reference>
<dbReference type="AlphaFoldDB" id="A0AAW9RIL5"/>
<dbReference type="SUPFAM" id="SSF53383">
    <property type="entry name" value="PLP-dependent transferases"/>
    <property type="match status" value="1"/>
</dbReference>
<keyword evidence="6" id="KW-0456">Lyase</keyword>
<evidence type="ECO:0000256" key="2">
    <source>
        <dbReference type="ARBA" id="ARBA00006966"/>
    </source>
</evidence>
<dbReference type="Proteomes" id="UP001359886">
    <property type="component" value="Unassembled WGS sequence"/>
</dbReference>
<organism evidence="6 7">
    <name type="scientific">Elongatibacter sediminis</name>
    <dbReference type="NCBI Taxonomy" id="3119006"/>
    <lineage>
        <taxon>Bacteria</taxon>
        <taxon>Pseudomonadati</taxon>
        <taxon>Pseudomonadota</taxon>
        <taxon>Gammaproteobacteria</taxon>
        <taxon>Chromatiales</taxon>
        <taxon>Wenzhouxiangellaceae</taxon>
        <taxon>Elongatibacter</taxon>
    </lineage>
</organism>
<evidence type="ECO:0000259" key="5">
    <source>
        <dbReference type="Pfam" id="PF01212"/>
    </source>
</evidence>
<dbReference type="PANTHER" id="PTHR48097">
    <property type="entry name" value="L-THREONINE ALDOLASE-RELATED"/>
    <property type="match status" value="1"/>
</dbReference>